<sequence length="376" mass="41417">MLRFTNINIATNIPIFGKPFLDFGKKFPKQFILPSAAKKFYLRPNIKGSTRNRRNYSTFASVMVAQGLPTTATSTIISRTYHSSPVYRPPQKYNDQPLDVLNKEQEKLNNVQHLNHQNLKKDSLSENNETTFLTVQKNDGLGYFLKNVYLSTGVGFSGALLSSLMFVPLMTSYETAMGSLIVGMMGSFGSVYFFEKRNPKYVNKTIDLFDRKFTTVVASYEKSTYISTAVLCGSMGLMMSPLVMMAGPVIVAQAAGISLAVMAGSTVYAMYAKPGSLMPYKSVAYGALTGLVGISLGSIISALLFGHGNLFYLLHSVDLYGGLALFTTLNAIDTHNAIDMYNKKQPDFLGCSVSMVLNALNIFIRVLEILSKAQRR</sequence>
<feature type="transmembrane region" description="Helical" evidence="5">
    <location>
        <begin position="225"/>
        <end position="244"/>
    </location>
</feature>
<protein>
    <submittedName>
        <fullName evidence="6">Uncharacterized protein</fullName>
    </submittedName>
</protein>
<name>A0A6N1NRK2_9VIRU</name>
<dbReference type="PANTHER" id="PTHR23291">
    <property type="entry name" value="BAX INHIBITOR-RELATED"/>
    <property type="match status" value="1"/>
</dbReference>
<dbReference type="KEGG" id="vg:80516753"/>
<dbReference type="RefSeq" id="YP_010780062.1">
    <property type="nucleotide sequence ID" value="NC_075038.1"/>
</dbReference>
<feature type="transmembrane region" description="Helical" evidence="5">
    <location>
        <begin position="148"/>
        <end position="170"/>
    </location>
</feature>
<dbReference type="InterPro" id="IPR006214">
    <property type="entry name" value="Bax_inhibitor_1-related"/>
</dbReference>
<dbReference type="Pfam" id="PF01027">
    <property type="entry name" value="Bax1-I"/>
    <property type="match status" value="1"/>
</dbReference>
<evidence type="ECO:0000256" key="4">
    <source>
        <dbReference type="ARBA" id="ARBA00023136"/>
    </source>
</evidence>
<organism evidence="6">
    <name type="scientific">Tupanvirus deep ocean</name>
    <dbReference type="NCBI Taxonomy" id="2126984"/>
    <lineage>
        <taxon>Viruses</taxon>
        <taxon>Varidnaviria</taxon>
        <taxon>Bamfordvirae</taxon>
        <taxon>Nucleocytoviricota</taxon>
        <taxon>Megaviricetes</taxon>
        <taxon>Imitervirales</taxon>
        <taxon>Mimiviridae</taxon>
        <taxon>Megamimivirinae</taxon>
        <taxon>Tupanvirus</taxon>
        <taxon>Tupanvirus altamarinense</taxon>
    </lineage>
</organism>
<reference evidence="6" key="2">
    <citation type="journal article" date="2018" name="Nat. Commun.">
        <title>Tailed giant Tupanvirus possesses the most complete translational apparatus of the known virosphere.</title>
        <authorList>
            <person name="Abrahao J."/>
            <person name="Silva L."/>
            <person name="Silva L.S."/>
            <person name="Khalil J.Y.B."/>
            <person name="Rodrigues R."/>
            <person name="Arantes T."/>
            <person name="Assis F."/>
            <person name="Boratto P."/>
            <person name="Andrade M."/>
            <person name="Kroon E.G."/>
            <person name="Ribeiro B."/>
            <person name="Bergier I."/>
            <person name="Seligmann H."/>
            <person name="Ghigo E."/>
            <person name="Colson P."/>
            <person name="Levasseur A."/>
            <person name="Kroemer G."/>
            <person name="Raoult D."/>
            <person name="La Scola B."/>
        </authorList>
    </citation>
    <scope>NUCLEOTIDE SEQUENCE [LARGE SCALE GENOMIC DNA]</scope>
    <source>
        <strain evidence="6">Deep ocean</strain>
    </source>
</reference>
<evidence type="ECO:0000313" key="6">
    <source>
        <dbReference type="EMBL" id="QKU33462.1"/>
    </source>
</evidence>
<dbReference type="GeneID" id="80516753"/>
<comment type="subcellular location">
    <subcellularLocation>
        <location evidence="1">Membrane</location>
        <topology evidence="1">Multi-pass membrane protein</topology>
    </subcellularLocation>
</comment>
<dbReference type="PANTHER" id="PTHR23291:SF50">
    <property type="entry name" value="PROTEIN LIFEGUARD 4"/>
    <property type="match status" value="1"/>
</dbReference>
<keyword evidence="4 5" id="KW-0472">Membrane</keyword>
<keyword evidence="2 5" id="KW-0812">Transmembrane</keyword>
<feature type="transmembrane region" description="Helical" evidence="5">
    <location>
        <begin position="250"/>
        <end position="271"/>
    </location>
</feature>
<dbReference type="GO" id="GO:0016020">
    <property type="term" value="C:membrane"/>
    <property type="evidence" value="ECO:0007669"/>
    <property type="project" value="UniProtKB-SubCell"/>
</dbReference>
<accession>A0A6N1NRK2</accession>
<evidence type="ECO:0000256" key="2">
    <source>
        <dbReference type="ARBA" id="ARBA00022692"/>
    </source>
</evidence>
<feature type="transmembrane region" description="Helical" evidence="5">
    <location>
        <begin position="176"/>
        <end position="194"/>
    </location>
</feature>
<dbReference type="EMBL" id="MF405918">
    <property type="protein sequence ID" value="QKU33462.1"/>
    <property type="molecule type" value="Genomic_DNA"/>
</dbReference>
<evidence type="ECO:0000256" key="1">
    <source>
        <dbReference type="ARBA" id="ARBA00004141"/>
    </source>
</evidence>
<feature type="transmembrane region" description="Helical" evidence="5">
    <location>
        <begin position="311"/>
        <end position="332"/>
    </location>
</feature>
<evidence type="ECO:0000256" key="5">
    <source>
        <dbReference type="SAM" id="Phobius"/>
    </source>
</evidence>
<feature type="transmembrane region" description="Helical" evidence="5">
    <location>
        <begin position="283"/>
        <end position="305"/>
    </location>
</feature>
<proteinExistence type="predicted"/>
<reference evidence="6" key="1">
    <citation type="submission" date="2017-06" db="EMBL/GenBank/DDBJ databases">
        <authorList>
            <person name="Assis F.L."/>
            <person name="Abrahao J.S."/>
            <person name="Silva L."/>
            <person name="Khalil J.B."/>
            <person name="Rodrigues R."/>
            <person name="Silva L.S."/>
            <person name="Boratto P."/>
            <person name="Andrade M."/>
            <person name="Kroon E.G."/>
            <person name="Ribeiro B."/>
            <person name="Bergier I."/>
            <person name="Seligmann H."/>
            <person name="Ghigo E."/>
            <person name="Colson P."/>
            <person name="Levasseur A."/>
            <person name="Raoult D."/>
            <person name="Scola B.L."/>
        </authorList>
    </citation>
    <scope>NUCLEOTIDE SEQUENCE</scope>
    <source>
        <strain evidence="6">Deep ocean</strain>
    </source>
</reference>
<keyword evidence="3 5" id="KW-1133">Transmembrane helix</keyword>
<evidence type="ECO:0000256" key="3">
    <source>
        <dbReference type="ARBA" id="ARBA00022989"/>
    </source>
</evidence>